<dbReference type="EMBL" id="JAUIQD010000002">
    <property type="protein sequence ID" value="KAK3359854.1"/>
    <property type="molecule type" value="Genomic_DNA"/>
</dbReference>
<accession>A0AAJ0MI14</accession>
<sequence length="256" mass="28941">MGWQVVIFMATQQNQIIPMSTPQKPLPPIPKRRAYFHHTSPNPNSPNSRPSSNRIYECHDHETDNTLEHPTPHPVITTHYPQEKVPRRACVRHEALLLLSISFPVCKPGSLFSRGGHLPLLARRLFGRFSSSSNLSVECSYMAIPPSDFVVTHTGRNKAKKRLFAIILQSSALCLLSLIKSGSCSRPSCDSSTCCSRWLGERARYRRRWRRYWTTGCCSFSGGTTVRRPPSDAWCVDAWTASMCRYPRVAAVTRTP</sequence>
<feature type="compositionally biased region" description="Low complexity" evidence="1">
    <location>
        <begin position="40"/>
        <end position="54"/>
    </location>
</feature>
<dbReference type="AlphaFoldDB" id="A0AAJ0MI14"/>
<reference evidence="2" key="1">
    <citation type="journal article" date="2023" name="Mol. Phylogenet. Evol.">
        <title>Genome-scale phylogeny and comparative genomics of the fungal order Sordariales.</title>
        <authorList>
            <person name="Hensen N."/>
            <person name="Bonometti L."/>
            <person name="Westerberg I."/>
            <person name="Brannstrom I.O."/>
            <person name="Guillou S."/>
            <person name="Cros-Aarteil S."/>
            <person name="Calhoun S."/>
            <person name="Haridas S."/>
            <person name="Kuo A."/>
            <person name="Mondo S."/>
            <person name="Pangilinan J."/>
            <person name="Riley R."/>
            <person name="LaButti K."/>
            <person name="Andreopoulos B."/>
            <person name="Lipzen A."/>
            <person name="Chen C."/>
            <person name="Yan M."/>
            <person name="Daum C."/>
            <person name="Ng V."/>
            <person name="Clum A."/>
            <person name="Steindorff A."/>
            <person name="Ohm R.A."/>
            <person name="Martin F."/>
            <person name="Silar P."/>
            <person name="Natvig D.O."/>
            <person name="Lalanne C."/>
            <person name="Gautier V."/>
            <person name="Ament-Velasquez S.L."/>
            <person name="Kruys A."/>
            <person name="Hutchinson M.I."/>
            <person name="Powell A.J."/>
            <person name="Barry K."/>
            <person name="Miller A.N."/>
            <person name="Grigoriev I.V."/>
            <person name="Debuchy R."/>
            <person name="Gladieux P."/>
            <person name="Hiltunen Thoren M."/>
            <person name="Johannesson H."/>
        </authorList>
    </citation>
    <scope>NUCLEOTIDE SEQUENCE</scope>
    <source>
        <strain evidence="2">CBS 955.72</strain>
    </source>
</reference>
<evidence type="ECO:0000256" key="1">
    <source>
        <dbReference type="SAM" id="MobiDB-lite"/>
    </source>
</evidence>
<protein>
    <submittedName>
        <fullName evidence="2">Uncharacterized protein</fullName>
    </submittedName>
</protein>
<dbReference type="Proteomes" id="UP001275084">
    <property type="component" value="Unassembled WGS sequence"/>
</dbReference>
<proteinExistence type="predicted"/>
<reference evidence="2" key="2">
    <citation type="submission" date="2023-06" db="EMBL/GenBank/DDBJ databases">
        <authorList>
            <consortium name="Lawrence Berkeley National Laboratory"/>
            <person name="Haridas S."/>
            <person name="Hensen N."/>
            <person name="Bonometti L."/>
            <person name="Westerberg I."/>
            <person name="Brannstrom I.O."/>
            <person name="Guillou S."/>
            <person name="Cros-Aarteil S."/>
            <person name="Calhoun S."/>
            <person name="Kuo A."/>
            <person name="Mondo S."/>
            <person name="Pangilinan J."/>
            <person name="Riley R."/>
            <person name="Labutti K."/>
            <person name="Andreopoulos B."/>
            <person name="Lipzen A."/>
            <person name="Chen C."/>
            <person name="Yanf M."/>
            <person name="Daum C."/>
            <person name="Ng V."/>
            <person name="Clum A."/>
            <person name="Steindorff A."/>
            <person name="Ohm R."/>
            <person name="Martin F."/>
            <person name="Silar P."/>
            <person name="Natvig D."/>
            <person name="Lalanne C."/>
            <person name="Gautier V."/>
            <person name="Ament-Velasquez S.L."/>
            <person name="Kruys A."/>
            <person name="Hutchinson M.I."/>
            <person name="Powell A.J."/>
            <person name="Barry K."/>
            <person name="Miller A.N."/>
            <person name="Grigoriev I.V."/>
            <person name="Debuchy R."/>
            <person name="Gladieux P."/>
            <person name="Thoren M.H."/>
            <person name="Johannesson H."/>
        </authorList>
    </citation>
    <scope>NUCLEOTIDE SEQUENCE</scope>
    <source>
        <strain evidence="2">CBS 955.72</strain>
    </source>
</reference>
<feature type="region of interest" description="Disordered" evidence="1">
    <location>
        <begin position="18"/>
        <end position="55"/>
    </location>
</feature>
<gene>
    <name evidence="2" type="ORF">B0T25DRAFT_111871</name>
</gene>
<comment type="caution">
    <text evidence="2">The sequence shown here is derived from an EMBL/GenBank/DDBJ whole genome shotgun (WGS) entry which is preliminary data.</text>
</comment>
<evidence type="ECO:0000313" key="2">
    <source>
        <dbReference type="EMBL" id="KAK3359854.1"/>
    </source>
</evidence>
<name>A0AAJ0MI14_9PEZI</name>
<organism evidence="2 3">
    <name type="scientific">Lasiosphaeria hispida</name>
    <dbReference type="NCBI Taxonomy" id="260671"/>
    <lineage>
        <taxon>Eukaryota</taxon>
        <taxon>Fungi</taxon>
        <taxon>Dikarya</taxon>
        <taxon>Ascomycota</taxon>
        <taxon>Pezizomycotina</taxon>
        <taxon>Sordariomycetes</taxon>
        <taxon>Sordariomycetidae</taxon>
        <taxon>Sordariales</taxon>
        <taxon>Lasiosphaeriaceae</taxon>
        <taxon>Lasiosphaeria</taxon>
    </lineage>
</organism>
<keyword evidence="3" id="KW-1185">Reference proteome</keyword>
<evidence type="ECO:0000313" key="3">
    <source>
        <dbReference type="Proteomes" id="UP001275084"/>
    </source>
</evidence>